<evidence type="ECO:0000259" key="3">
    <source>
        <dbReference type="PROSITE" id="PS00624"/>
    </source>
</evidence>
<organism evidence="4 5">
    <name type="scientific">Trichogramma brassicae</name>
    <dbReference type="NCBI Taxonomy" id="86971"/>
    <lineage>
        <taxon>Eukaryota</taxon>
        <taxon>Metazoa</taxon>
        <taxon>Ecdysozoa</taxon>
        <taxon>Arthropoda</taxon>
        <taxon>Hexapoda</taxon>
        <taxon>Insecta</taxon>
        <taxon>Pterygota</taxon>
        <taxon>Neoptera</taxon>
        <taxon>Endopterygota</taxon>
        <taxon>Hymenoptera</taxon>
        <taxon>Apocrita</taxon>
        <taxon>Proctotrupomorpha</taxon>
        <taxon>Chalcidoidea</taxon>
        <taxon>Trichogrammatidae</taxon>
        <taxon>Trichogramma</taxon>
    </lineage>
</organism>
<feature type="domain" description="Glucose-methanol-choline oxidoreductase N-terminal" evidence="3">
    <location>
        <begin position="376"/>
        <end position="390"/>
    </location>
</feature>
<feature type="region of interest" description="Disordered" evidence="2">
    <location>
        <begin position="667"/>
        <end position="707"/>
    </location>
</feature>
<protein>
    <recommendedName>
        <fullName evidence="3">Glucose-methanol-choline oxidoreductase N-terminal domain-containing protein</fullName>
    </recommendedName>
</protein>
<accession>A0A6H5J835</accession>
<feature type="region of interest" description="Disordered" evidence="2">
    <location>
        <begin position="38"/>
        <end position="61"/>
    </location>
</feature>
<dbReference type="GO" id="GO:0016614">
    <property type="term" value="F:oxidoreductase activity, acting on CH-OH group of donors"/>
    <property type="evidence" value="ECO:0007669"/>
    <property type="project" value="InterPro"/>
</dbReference>
<evidence type="ECO:0000313" key="5">
    <source>
        <dbReference type="Proteomes" id="UP000479190"/>
    </source>
</evidence>
<dbReference type="SUPFAM" id="SSF51905">
    <property type="entry name" value="FAD/NAD(P)-binding domain"/>
    <property type="match status" value="1"/>
</dbReference>
<evidence type="ECO:0000256" key="2">
    <source>
        <dbReference type="SAM" id="MobiDB-lite"/>
    </source>
</evidence>
<dbReference type="AlphaFoldDB" id="A0A6H5J835"/>
<sequence>MRICFKYQILHGNPLKNVLFSIQNKISILTLAQLPSQPGNHNGGGFRHEPPPAPPSASHHYLRSPRTCQCGFNDTAYLQNSCGPAMPFMTMIEQVLMSRLDITDGCRRAGSDRPPRRRSFDYIVVGAGVAGPILAKRLSDDPSKSVLLIEAGPEEPTLSSVPAIAFNVLASDLNWKYTTEPQASACLKKGGRCSWARGKMVSGSGGANGMMYWRGHPEPYDQWAELGNPGWSYEELVPYWERAENPVNRNLTTFRRFDTGNPLVIDHFPHKPAFADEILRAASELGYKTGGLREREHTGFAVAPVLVKDGQRGTTSRYYLRPAADRMNLQVLTNAVVTKVLTRKHPHKHAYGVKAVLKDGQEVEFLAEREVILSAGTLGSPQILLNSGIGPKDDLAKVGVLLVHDLPQVGRNLQNHVSIGLSVTIRDNFTEALTLEALNQYLQQRSGPFASTGLTQVTAFLETKYSKPGVPDIQAFIDGYSSYCVKHGLTEECSGSHAIGNCSQRRRLNLRPTVVTTRSRGYMTLKSNNPLDYPLFYPNYFSDERDMKVLIEGIKKLLELMDTPTMKKYDMRLEDETPIKECANHTFGSDAYWECYIRQETGPENHQAGTCRMAPDGVVDERLRVHGVKNLRVADASIFPVLTHANTMAPVIVVAEKAADMIAEDAKNGSSGEAYPGRWRPSEGPFGPHHYGHAAPSHRSWHGPPRY</sequence>
<dbReference type="Proteomes" id="UP000479190">
    <property type="component" value="Unassembled WGS sequence"/>
</dbReference>
<gene>
    <name evidence="4" type="ORF">TBRA_LOCUS15259</name>
</gene>
<dbReference type="Pfam" id="PF05199">
    <property type="entry name" value="GMC_oxred_C"/>
    <property type="match status" value="1"/>
</dbReference>
<dbReference type="InterPro" id="IPR036188">
    <property type="entry name" value="FAD/NAD-bd_sf"/>
</dbReference>
<dbReference type="OrthoDB" id="269227at2759"/>
<evidence type="ECO:0000313" key="4">
    <source>
        <dbReference type="EMBL" id="CAB0043671.1"/>
    </source>
</evidence>
<dbReference type="PANTHER" id="PTHR11552:SF217">
    <property type="entry name" value="GLUCOSE DEHYDROGENASE [FAD, QUINONE]"/>
    <property type="match status" value="1"/>
</dbReference>
<dbReference type="Gene3D" id="3.50.50.60">
    <property type="entry name" value="FAD/NAD(P)-binding domain"/>
    <property type="match status" value="1"/>
</dbReference>
<keyword evidence="5" id="KW-1185">Reference proteome</keyword>
<dbReference type="PANTHER" id="PTHR11552">
    <property type="entry name" value="GLUCOSE-METHANOL-CHOLINE GMC OXIDOREDUCTASE"/>
    <property type="match status" value="1"/>
</dbReference>
<dbReference type="SUPFAM" id="SSF54373">
    <property type="entry name" value="FAD-linked reductases, C-terminal domain"/>
    <property type="match status" value="1"/>
</dbReference>
<reference evidence="4 5" key="1">
    <citation type="submission" date="2020-02" db="EMBL/GenBank/DDBJ databases">
        <authorList>
            <person name="Ferguson B K."/>
        </authorList>
    </citation>
    <scope>NUCLEOTIDE SEQUENCE [LARGE SCALE GENOMIC DNA]</scope>
</reference>
<evidence type="ECO:0000256" key="1">
    <source>
        <dbReference type="ARBA" id="ARBA00010790"/>
    </source>
</evidence>
<name>A0A6H5J835_9HYME</name>
<dbReference type="PROSITE" id="PS00624">
    <property type="entry name" value="GMC_OXRED_2"/>
    <property type="match status" value="1"/>
</dbReference>
<dbReference type="EMBL" id="CADCXV010001338">
    <property type="protein sequence ID" value="CAB0043671.1"/>
    <property type="molecule type" value="Genomic_DNA"/>
</dbReference>
<proteinExistence type="inferred from homology"/>
<dbReference type="InterPro" id="IPR000172">
    <property type="entry name" value="GMC_OxRdtase_N"/>
</dbReference>
<dbReference type="Gene3D" id="3.30.560.10">
    <property type="entry name" value="Glucose Oxidase, domain 3"/>
    <property type="match status" value="1"/>
</dbReference>
<dbReference type="InterPro" id="IPR007867">
    <property type="entry name" value="GMC_OxRtase_C"/>
</dbReference>
<dbReference type="Pfam" id="PF00732">
    <property type="entry name" value="GMC_oxred_N"/>
    <property type="match status" value="1"/>
</dbReference>
<comment type="similarity">
    <text evidence="1">Belongs to the GMC oxidoreductase family.</text>
</comment>
<dbReference type="InterPro" id="IPR012132">
    <property type="entry name" value="GMC_OxRdtase"/>
</dbReference>
<dbReference type="GO" id="GO:0050660">
    <property type="term" value="F:flavin adenine dinucleotide binding"/>
    <property type="evidence" value="ECO:0007669"/>
    <property type="project" value="InterPro"/>
</dbReference>